<evidence type="ECO:0000313" key="2">
    <source>
        <dbReference type="EMBL" id="TBW23057.1"/>
    </source>
</evidence>
<dbReference type="PANTHER" id="PTHR43591">
    <property type="entry name" value="METHYLTRANSFERASE"/>
    <property type="match status" value="1"/>
</dbReference>
<dbReference type="GO" id="GO:0008757">
    <property type="term" value="F:S-adenosylmethionine-dependent methyltransferase activity"/>
    <property type="evidence" value="ECO:0007669"/>
    <property type="project" value="InterPro"/>
</dbReference>
<keyword evidence="2" id="KW-0489">Methyltransferase</keyword>
<dbReference type="OrthoDB" id="5566900at2"/>
<dbReference type="CDD" id="cd02440">
    <property type="entry name" value="AdoMet_MTases"/>
    <property type="match status" value="1"/>
</dbReference>
<proteinExistence type="predicted"/>
<dbReference type="PANTHER" id="PTHR43591:SF110">
    <property type="entry name" value="RHODANESE DOMAIN-CONTAINING PROTEIN"/>
    <property type="match status" value="1"/>
</dbReference>
<dbReference type="InterPro" id="IPR029063">
    <property type="entry name" value="SAM-dependent_MTases_sf"/>
</dbReference>
<dbReference type="SUPFAM" id="SSF53335">
    <property type="entry name" value="S-adenosyl-L-methionine-dependent methyltransferases"/>
    <property type="match status" value="1"/>
</dbReference>
<keyword evidence="2" id="KW-0808">Transferase</keyword>
<dbReference type="AlphaFoldDB" id="A0A4Q9V372"/>
<keyword evidence="3" id="KW-1185">Reference proteome</keyword>
<dbReference type="EMBL" id="SJDT01000002">
    <property type="protein sequence ID" value="TBW23057.1"/>
    <property type="molecule type" value="Genomic_DNA"/>
</dbReference>
<gene>
    <name evidence="2" type="ORF">EZJ44_03460</name>
</gene>
<sequence length="268" mass="30014">MFSAGRMPLSHDDDPVTSNRAWWNANAAQYLDEHGEILGDADFIWGPEGIREADLNLLGTAKELKKAKILEIGAGAAQCSRYLHTLGYDVTASDLSDTMLANAQKINTRYGHDFRLVQADARKLPFDAEVFDVVFTAFGVIPFVEDLETVHNEVRRVLKPGGAWVYSAMHPIRWMFPDDPTRRGMSVTASYFGTEPYIERNSRGELEYAEFHHTFADHINSLTACGFSIAELIEPQWPLGRNVVWGGWGPERSAFIPGTLIVRAIKNQ</sequence>
<organism evidence="2 3">
    <name type="scientific">Arcanobacterium bovis</name>
    <dbReference type="NCBI Taxonomy" id="2529275"/>
    <lineage>
        <taxon>Bacteria</taxon>
        <taxon>Bacillati</taxon>
        <taxon>Actinomycetota</taxon>
        <taxon>Actinomycetes</taxon>
        <taxon>Actinomycetales</taxon>
        <taxon>Actinomycetaceae</taxon>
        <taxon>Arcanobacterium</taxon>
    </lineage>
</organism>
<protein>
    <submittedName>
        <fullName evidence="2">Methyltransferase domain-containing protein</fullName>
    </submittedName>
</protein>
<evidence type="ECO:0000259" key="1">
    <source>
        <dbReference type="Pfam" id="PF08241"/>
    </source>
</evidence>
<evidence type="ECO:0000313" key="3">
    <source>
        <dbReference type="Proteomes" id="UP000293036"/>
    </source>
</evidence>
<feature type="domain" description="Methyltransferase type 11" evidence="1">
    <location>
        <begin position="70"/>
        <end position="163"/>
    </location>
</feature>
<reference evidence="2 3" key="1">
    <citation type="submission" date="2019-02" db="EMBL/GenBank/DDBJ databases">
        <title>Arcanobacterium bovis sp. nov., isolated from the milk of a cow with mastitis.</title>
        <authorList>
            <person name="Sammra O."/>
            <person name="Foster G."/>
            <person name="Hassan A."/>
            <person name="Alssahen M."/>
            <person name="Laemmler C."/>
            <person name="Borowiak M."/>
            <person name="Malorny B."/>
            <person name="Abdulmawjood A."/>
        </authorList>
    </citation>
    <scope>NUCLEOTIDE SEQUENCE [LARGE SCALE GENOMIC DNA]</scope>
    <source>
        <strain evidence="2 3">C605018/01/1</strain>
    </source>
</reference>
<dbReference type="InterPro" id="IPR013216">
    <property type="entry name" value="Methyltransf_11"/>
</dbReference>
<dbReference type="GO" id="GO:0032259">
    <property type="term" value="P:methylation"/>
    <property type="evidence" value="ECO:0007669"/>
    <property type="project" value="UniProtKB-KW"/>
</dbReference>
<dbReference type="Gene3D" id="3.40.50.150">
    <property type="entry name" value="Vaccinia Virus protein VP39"/>
    <property type="match status" value="1"/>
</dbReference>
<dbReference type="Proteomes" id="UP000293036">
    <property type="component" value="Unassembled WGS sequence"/>
</dbReference>
<name>A0A4Q9V372_9ACTO</name>
<dbReference type="Pfam" id="PF08241">
    <property type="entry name" value="Methyltransf_11"/>
    <property type="match status" value="1"/>
</dbReference>
<accession>A0A4Q9V372</accession>
<comment type="caution">
    <text evidence="2">The sequence shown here is derived from an EMBL/GenBank/DDBJ whole genome shotgun (WGS) entry which is preliminary data.</text>
</comment>